<evidence type="ECO:0000313" key="3">
    <source>
        <dbReference type="Proteomes" id="UP000558488"/>
    </source>
</evidence>
<gene>
    <name evidence="2" type="ORF">mPipKuh1_010553</name>
</gene>
<evidence type="ECO:0000256" key="1">
    <source>
        <dbReference type="SAM" id="MobiDB-lite"/>
    </source>
</evidence>
<comment type="caution">
    <text evidence="2">The sequence shown here is derived from an EMBL/GenBank/DDBJ whole genome shotgun (WGS) entry which is preliminary data.</text>
</comment>
<protein>
    <submittedName>
        <fullName evidence="2">Uncharacterized protein</fullName>
    </submittedName>
</protein>
<dbReference type="Proteomes" id="UP000558488">
    <property type="component" value="Unassembled WGS sequence"/>
</dbReference>
<organism evidence="2 3">
    <name type="scientific">Pipistrellus kuhlii</name>
    <name type="common">Kuhl's pipistrelle</name>
    <dbReference type="NCBI Taxonomy" id="59472"/>
    <lineage>
        <taxon>Eukaryota</taxon>
        <taxon>Metazoa</taxon>
        <taxon>Chordata</taxon>
        <taxon>Craniata</taxon>
        <taxon>Vertebrata</taxon>
        <taxon>Euteleostomi</taxon>
        <taxon>Mammalia</taxon>
        <taxon>Eutheria</taxon>
        <taxon>Laurasiatheria</taxon>
        <taxon>Chiroptera</taxon>
        <taxon>Yangochiroptera</taxon>
        <taxon>Vespertilionidae</taxon>
        <taxon>Pipistrellus</taxon>
    </lineage>
</organism>
<evidence type="ECO:0000313" key="2">
    <source>
        <dbReference type="EMBL" id="KAF6275152.1"/>
    </source>
</evidence>
<feature type="region of interest" description="Disordered" evidence="1">
    <location>
        <begin position="24"/>
        <end position="43"/>
    </location>
</feature>
<dbReference type="AlphaFoldDB" id="A0A7J7RGA0"/>
<proteinExistence type="predicted"/>
<reference evidence="2 3" key="1">
    <citation type="journal article" date="2020" name="Nature">
        <title>Six reference-quality genomes reveal evolution of bat adaptations.</title>
        <authorList>
            <person name="Jebb D."/>
            <person name="Huang Z."/>
            <person name="Pippel M."/>
            <person name="Hughes G.M."/>
            <person name="Lavrichenko K."/>
            <person name="Devanna P."/>
            <person name="Winkler S."/>
            <person name="Jermiin L.S."/>
            <person name="Skirmuntt E.C."/>
            <person name="Katzourakis A."/>
            <person name="Burkitt-Gray L."/>
            <person name="Ray D.A."/>
            <person name="Sullivan K.A.M."/>
            <person name="Roscito J.G."/>
            <person name="Kirilenko B.M."/>
            <person name="Davalos L.M."/>
            <person name="Corthals A.P."/>
            <person name="Power M.L."/>
            <person name="Jones G."/>
            <person name="Ransome R.D."/>
            <person name="Dechmann D.K.N."/>
            <person name="Locatelli A.G."/>
            <person name="Puechmaille S.J."/>
            <person name="Fedrigo O."/>
            <person name="Jarvis E.D."/>
            <person name="Hiller M."/>
            <person name="Vernes S.C."/>
            <person name="Myers E.W."/>
            <person name="Teeling E.C."/>
        </authorList>
    </citation>
    <scope>NUCLEOTIDE SEQUENCE [LARGE SCALE GENOMIC DNA]</scope>
    <source>
        <strain evidence="2">MPipKuh1</strain>
        <tissue evidence="2">Flight muscle</tissue>
    </source>
</reference>
<sequence>MNFPYIGRAKRYWTLRHTARFNKAKTNSKIGAGAKKRSHPPRTSLAEWSEQRGNALSLAPASDLKQLNPSVLSSLGAWGLDLCQAASNPWRPGPCHRALERTLCQEVRLVPRALLLGLSLLALPSRPTYWTLLSQHLLDVEVVGVRNSA</sequence>
<dbReference type="EMBL" id="JACAGB010000076">
    <property type="protein sequence ID" value="KAF6275152.1"/>
    <property type="molecule type" value="Genomic_DNA"/>
</dbReference>
<accession>A0A7J7RGA0</accession>
<name>A0A7J7RGA0_PIPKU</name>
<keyword evidence="3" id="KW-1185">Reference proteome</keyword>